<keyword evidence="2" id="KW-1185">Reference proteome</keyword>
<sequence length="51" mass="5415">LKQSPPVASPPLFPVAPPFLPRAHLHLSPRPPLVNQTPLAITATCAVSRRG</sequence>
<accession>A0A453PUI0</accession>
<organism evidence="1 2">
    <name type="scientific">Aegilops tauschii subsp. strangulata</name>
    <name type="common">Goatgrass</name>
    <dbReference type="NCBI Taxonomy" id="200361"/>
    <lineage>
        <taxon>Eukaryota</taxon>
        <taxon>Viridiplantae</taxon>
        <taxon>Streptophyta</taxon>
        <taxon>Embryophyta</taxon>
        <taxon>Tracheophyta</taxon>
        <taxon>Spermatophyta</taxon>
        <taxon>Magnoliopsida</taxon>
        <taxon>Liliopsida</taxon>
        <taxon>Poales</taxon>
        <taxon>Poaceae</taxon>
        <taxon>BOP clade</taxon>
        <taxon>Pooideae</taxon>
        <taxon>Triticodae</taxon>
        <taxon>Triticeae</taxon>
        <taxon>Triticinae</taxon>
        <taxon>Aegilops</taxon>
    </lineage>
</organism>
<evidence type="ECO:0000313" key="2">
    <source>
        <dbReference type="Proteomes" id="UP000015105"/>
    </source>
</evidence>
<reference evidence="2" key="1">
    <citation type="journal article" date="2014" name="Science">
        <title>Ancient hybridizations among the ancestral genomes of bread wheat.</title>
        <authorList>
            <consortium name="International Wheat Genome Sequencing Consortium,"/>
            <person name="Marcussen T."/>
            <person name="Sandve S.R."/>
            <person name="Heier L."/>
            <person name="Spannagl M."/>
            <person name="Pfeifer M."/>
            <person name="Jakobsen K.S."/>
            <person name="Wulff B.B."/>
            <person name="Steuernagel B."/>
            <person name="Mayer K.F."/>
            <person name="Olsen O.A."/>
        </authorList>
    </citation>
    <scope>NUCLEOTIDE SEQUENCE [LARGE SCALE GENOMIC DNA]</scope>
    <source>
        <strain evidence="2">cv. AL8/78</strain>
    </source>
</reference>
<reference evidence="1" key="5">
    <citation type="journal article" date="2021" name="G3 (Bethesda)">
        <title>Aegilops tauschii genome assembly Aet v5.0 features greater sequence contiguity and improved annotation.</title>
        <authorList>
            <person name="Wang L."/>
            <person name="Zhu T."/>
            <person name="Rodriguez J.C."/>
            <person name="Deal K.R."/>
            <person name="Dubcovsky J."/>
            <person name="McGuire P.E."/>
            <person name="Lux T."/>
            <person name="Spannagl M."/>
            <person name="Mayer K.F.X."/>
            <person name="Baldrich P."/>
            <person name="Meyers B.C."/>
            <person name="Huo N."/>
            <person name="Gu Y.Q."/>
            <person name="Zhou H."/>
            <person name="Devos K.M."/>
            <person name="Bennetzen J.L."/>
            <person name="Unver T."/>
            <person name="Budak H."/>
            <person name="Gulick P.J."/>
            <person name="Galiba G."/>
            <person name="Kalapos B."/>
            <person name="Nelson D.R."/>
            <person name="Li P."/>
            <person name="You F.M."/>
            <person name="Luo M.C."/>
            <person name="Dvorak J."/>
        </authorList>
    </citation>
    <scope>NUCLEOTIDE SEQUENCE [LARGE SCALE GENOMIC DNA]</scope>
    <source>
        <strain evidence="1">cv. AL8/78</strain>
    </source>
</reference>
<evidence type="ECO:0000313" key="1">
    <source>
        <dbReference type="EnsemblPlants" id="AET6Gv20862500.6"/>
    </source>
</evidence>
<name>A0A453PUI0_AEGTS</name>
<reference evidence="1" key="4">
    <citation type="submission" date="2019-03" db="UniProtKB">
        <authorList>
            <consortium name="EnsemblPlants"/>
        </authorList>
    </citation>
    <scope>IDENTIFICATION</scope>
</reference>
<reference evidence="1" key="3">
    <citation type="journal article" date="2017" name="Nature">
        <title>Genome sequence of the progenitor of the wheat D genome Aegilops tauschii.</title>
        <authorList>
            <person name="Luo M.C."/>
            <person name="Gu Y.Q."/>
            <person name="Puiu D."/>
            <person name="Wang H."/>
            <person name="Twardziok S.O."/>
            <person name="Deal K.R."/>
            <person name="Huo N."/>
            <person name="Zhu T."/>
            <person name="Wang L."/>
            <person name="Wang Y."/>
            <person name="McGuire P.E."/>
            <person name="Liu S."/>
            <person name="Long H."/>
            <person name="Ramasamy R.K."/>
            <person name="Rodriguez J.C."/>
            <person name="Van S.L."/>
            <person name="Yuan L."/>
            <person name="Wang Z."/>
            <person name="Xia Z."/>
            <person name="Xiao L."/>
            <person name="Anderson O.D."/>
            <person name="Ouyang S."/>
            <person name="Liang Y."/>
            <person name="Zimin A.V."/>
            <person name="Pertea G."/>
            <person name="Qi P."/>
            <person name="Bennetzen J.L."/>
            <person name="Dai X."/>
            <person name="Dawson M.W."/>
            <person name="Muller H.G."/>
            <person name="Kugler K."/>
            <person name="Rivarola-Duarte L."/>
            <person name="Spannagl M."/>
            <person name="Mayer K.F.X."/>
            <person name="Lu F.H."/>
            <person name="Bevan M.W."/>
            <person name="Leroy P."/>
            <person name="Li P."/>
            <person name="You F.M."/>
            <person name="Sun Q."/>
            <person name="Liu Z."/>
            <person name="Lyons E."/>
            <person name="Wicker T."/>
            <person name="Salzberg S.L."/>
            <person name="Devos K.M."/>
            <person name="Dvorak J."/>
        </authorList>
    </citation>
    <scope>NUCLEOTIDE SEQUENCE [LARGE SCALE GENOMIC DNA]</scope>
    <source>
        <strain evidence="1">cv. AL8/78</strain>
    </source>
</reference>
<reference evidence="2" key="2">
    <citation type="journal article" date="2017" name="Nat. Plants">
        <title>The Aegilops tauschii genome reveals multiple impacts of transposons.</title>
        <authorList>
            <person name="Zhao G."/>
            <person name="Zou C."/>
            <person name="Li K."/>
            <person name="Wang K."/>
            <person name="Li T."/>
            <person name="Gao L."/>
            <person name="Zhang X."/>
            <person name="Wang H."/>
            <person name="Yang Z."/>
            <person name="Liu X."/>
            <person name="Jiang W."/>
            <person name="Mao L."/>
            <person name="Kong X."/>
            <person name="Jiao Y."/>
            <person name="Jia J."/>
        </authorList>
    </citation>
    <scope>NUCLEOTIDE SEQUENCE [LARGE SCALE GENOMIC DNA]</scope>
    <source>
        <strain evidence="2">cv. AL8/78</strain>
    </source>
</reference>
<proteinExistence type="predicted"/>
<dbReference type="Gramene" id="AET6Gv20862500.6">
    <property type="protein sequence ID" value="AET6Gv20862500.6"/>
    <property type="gene ID" value="AET6Gv20862500"/>
</dbReference>
<dbReference type="AlphaFoldDB" id="A0A453PUI0"/>
<dbReference type="EnsemblPlants" id="AET6Gv20862500.6">
    <property type="protein sequence ID" value="AET6Gv20862500.6"/>
    <property type="gene ID" value="AET6Gv20862500"/>
</dbReference>
<protein>
    <submittedName>
        <fullName evidence="1">Uncharacterized protein</fullName>
    </submittedName>
</protein>
<dbReference type="Proteomes" id="UP000015105">
    <property type="component" value="Chromosome 6D"/>
</dbReference>